<gene>
    <name evidence="1" type="ORF">BLS_004389</name>
</gene>
<evidence type="ECO:0000313" key="1">
    <source>
        <dbReference type="EMBL" id="KAE9983419.1"/>
    </source>
</evidence>
<evidence type="ECO:0000313" key="2">
    <source>
        <dbReference type="Proteomes" id="UP000433883"/>
    </source>
</evidence>
<proteinExistence type="predicted"/>
<sequence length="70" mass="7791">MRAWTELTPVPEVSEEEELQAVAEENDTDPQGTAILSELLANDDTPNVAIPEDIQFAQILAEWDHGTETR</sequence>
<name>A0A8H3VAI0_VENIN</name>
<accession>A0A8H3VAI0</accession>
<dbReference type="AlphaFoldDB" id="A0A8H3VAI0"/>
<dbReference type="EMBL" id="WNWQ01000029">
    <property type="protein sequence ID" value="KAE9983419.1"/>
    <property type="molecule type" value="Genomic_DNA"/>
</dbReference>
<reference evidence="1 2" key="1">
    <citation type="submission" date="2019-11" db="EMBL/GenBank/DDBJ databases">
        <title>Venturia inaequalis Genome Resource.</title>
        <authorList>
            <person name="Lichtner F.J."/>
        </authorList>
    </citation>
    <scope>NUCLEOTIDE SEQUENCE [LARGE SCALE GENOMIC DNA]</scope>
    <source>
        <strain evidence="1">Bline_iso_100314</strain>
    </source>
</reference>
<dbReference type="Proteomes" id="UP000433883">
    <property type="component" value="Unassembled WGS sequence"/>
</dbReference>
<comment type="caution">
    <text evidence="1">The sequence shown here is derived from an EMBL/GenBank/DDBJ whole genome shotgun (WGS) entry which is preliminary data.</text>
</comment>
<protein>
    <submittedName>
        <fullName evidence="1">Uncharacterized protein</fullName>
    </submittedName>
</protein>
<organism evidence="1 2">
    <name type="scientific">Venturia inaequalis</name>
    <name type="common">Apple scab fungus</name>
    <dbReference type="NCBI Taxonomy" id="5025"/>
    <lineage>
        <taxon>Eukaryota</taxon>
        <taxon>Fungi</taxon>
        <taxon>Dikarya</taxon>
        <taxon>Ascomycota</taxon>
        <taxon>Pezizomycotina</taxon>
        <taxon>Dothideomycetes</taxon>
        <taxon>Pleosporomycetidae</taxon>
        <taxon>Venturiales</taxon>
        <taxon>Venturiaceae</taxon>
        <taxon>Venturia</taxon>
    </lineage>
</organism>